<dbReference type="SMART" id="SM00487">
    <property type="entry name" value="DEXDc"/>
    <property type="match status" value="1"/>
</dbReference>
<feature type="domain" description="Helicase C-terminal" evidence="15">
    <location>
        <begin position="279"/>
        <end position="421"/>
    </location>
</feature>
<dbReference type="GO" id="GO:0003677">
    <property type="term" value="F:DNA binding"/>
    <property type="evidence" value="ECO:0007669"/>
    <property type="project" value="UniProtKB-KW"/>
</dbReference>
<dbReference type="GO" id="GO:0009378">
    <property type="term" value="F:four-way junction helicase activity"/>
    <property type="evidence" value="ECO:0007669"/>
    <property type="project" value="TreeGrafter"/>
</dbReference>
<dbReference type="InterPro" id="IPR010997">
    <property type="entry name" value="HRDC-like_sf"/>
</dbReference>
<dbReference type="PANTHER" id="PTHR13710:SF153">
    <property type="entry name" value="RECQ-LIKE DNA HELICASE BLM"/>
    <property type="match status" value="1"/>
</dbReference>
<dbReference type="InterPro" id="IPR004589">
    <property type="entry name" value="DNA_helicase_ATP-dep_RecQ"/>
</dbReference>
<dbReference type="Gene3D" id="1.10.150.80">
    <property type="entry name" value="HRDC domain"/>
    <property type="match status" value="1"/>
</dbReference>
<evidence type="ECO:0000256" key="3">
    <source>
        <dbReference type="ARBA" id="ARBA00022741"/>
    </source>
</evidence>
<evidence type="ECO:0000256" key="12">
    <source>
        <dbReference type="RuleBase" id="RU364117"/>
    </source>
</evidence>
<dbReference type="InterPro" id="IPR001650">
    <property type="entry name" value="Helicase_C-like"/>
</dbReference>
<dbReference type="InterPro" id="IPR014001">
    <property type="entry name" value="Helicase_ATP-bd"/>
</dbReference>
<keyword evidence="7" id="KW-0238">DNA-binding</keyword>
<evidence type="ECO:0000256" key="7">
    <source>
        <dbReference type="ARBA" id="ARBA00023125"/>
    </source>
</evidence>
<keyword evidence="9 12" id="KW-0539">Nucleus</keyword>
<dbReference type="AlphaFoldDB" id="A0AAV8YEQ1"/>
<dbReference type="GO" id="GO:0005694">
    <property type="term" value="C:chromosome"/>
    <property type="evidence" value="ECO:0007669"/>
    <property type="project" value="TreeGrafter"/>
</dbReference>
<dbReference type="SUPFAM" id="SSF47819">
    <property type="entry name" value="HRDC-like"/>
    <property type="match status" value="1"/>
</dbReference>
<comment type="caution">
    <text evidence="16">The sequence shown here is derived from an EMBL/GenBank/DDBJ whole genome shotgun (WGS) entry which is preliminary data.</text>
</comment>
<dbReference type="SMART" id="SM00490">
    <property type="entry name" value="HELICc"/>
    <property type="match status" value="1"/>
</dbReference>
<evidence type="ECO:0000256" key="13">
    <source>
        <dbReference type="SAM" id="MobiDB-lite"/>
    </source>
</evidence>
<dbReference type="Gene3D" id="3.40.50.300">
    <property type="entry name" value="P-loop containing nucleotide triphosphate hydrolases"/>
    <property type="match status" value="2"/>
</dbReference>
<dbReference type="InterPro" id="IPR018982">
    <property type="entry name" value="RQC_domain"/>
</dbReference>
<keyword evidence="4 12" id="KW-0378">Hydrolase</keyword>
<dbReference type="EMBL" id="JAPWTK010000107">
    <property type="protein sequence ID" value="KAJ8949920.1"/>
    <property type="molecule type" value="Genomic_DNA"/>
</dbReference>
<dbReference type="GO" id="GO:0016787">
    <property type="term" value="F:hydrolase activity"/>
    <property type="evidence" value="ECO:0007669"/>
    <property type="project" value="UniProtKB-KW"/>
</dbReference>
<gene>
    <name evidence="16" type="ORF">NQ318_007628</name>
</gene>
<sequence>MKSVTISSTTTSPAFPQAQTLSGATGVAERPISTPAPIPTPSRGWLVNEHPRLSQPVDFRSTTDADFMDDEAFAKLFAGGNFNEKTTTVQSSAQFSDEFDLSAVDWDEQFEMEQQLLNNEKTVSNINSDCNDMGFTGAEFIPINSQSRGDDSQEFTKKYHFSEVVMEVLHQKFGLRNFRPHQREVINASLNRHDCFVLMPTGGGKSLCYQLPAILSEGVTIVISPLRALISDQQVEQDVVNILRLKNVKRFIRSFNRPNIKYQVLPKVAKSSTNDIANLIQQKFAKKSGIIYCLSRNDCDTLAQKLNLLSIKTKPYHAGMSDKVREKIQREWMQDQFHVIVATIAFGMGIDKPDVRFVIHNSIPKSVEAFYQESGRAGRDGETSYSYLFYNYGDVGRLQRLMMMDKSHKKATLDGHFENLKQMVSFAENQIDCRRYLQLLHLGENFDRRICIQNKATICDNCENFSKYDVSDVTKEAKELSQLVHDLSAKRNVTLIYVADVYKGSKQAKILEYGHDRHKFYGAEKNVTLSSIMNLSALKNMSDILPTTAEEILNIQHVTVANFKKFGEFFLNITKKFREKVDALKPASEPSFETKVLRSDVFKAAESEF</sequence>
<dbReference type="Pfam" id="PF09382">
    <property type="entry name" value="RQC"/>
    <property type="match status" value="1"/>
</dbReference>
<dbReference type="InterPro" id="IPR032284">
    <property type="entry name" value="RecQ_Zn-bd"/>
</dbReference>
<organism evidence="16 17">
    <name type="scientific">Aromia moschata</name>
    <dbReference type="NCBI Taxonomy" id="1265417"/>
    <lineage>
        <taxon>Eukaryota</taxon>
        <taxon>Metazoa</taxon>
        <taxon>Ecdysozoa</taxon>
        <taxon>Arthropoda</taxon>
        <taxon>Hexapoda</taxon>
        <taxon>Insecta</taxon>
        <taxon>Pterygota</taxon>
        <taxon>Neoptera</taxon>
        <taxon>Endopterygota</taxon>
        <taxon>Coleoptera</taxon>
        <taxon>Polyphaga</taxon>
        <taxon>Cucujiformia</taxon>
        <taxon>Chrysomeloidea</taxon>
        <taxon>Cerambycidae</taxon>
        <taxon>Cerambycinae</taxon>
        <taxon>Callichromatini</taxon>
        <taxon>Aromia</taxon>
    </lineage>
</organism>
<keyword evidence="17" id="KW-1185">Reference proteome</keyword>
<reference evidence="16" key="1">
    <citation type="journal article" date="2023" name="Insect Mol. Biol.">
        <title>Genome sequencing provides insights into the evolution of gene families encoding plant cell wall-degrading enzymes in longhorned beetles.</title>
        <authorList>
            <person name="Shin N.R."/>
            <person name="Okamura Y."/>
            <person name="Kirsch R."/>
            <person name="Pauchet Y."/>
        </authorList>
    </citation>
    <scope>NUCLEOTIDE SEQUENCE</scope>
    <source>
        <strain evidence="16">AMC_N1</strain>
    </source>
</reference>
<comment type="subcellular location">
    <subcellularLocation>
        <location evidence="1 12">Nucleus</location>
    </subcellularLocation>
</comment>
<evidence type="ECO:0000256" key="6">
    <source>
        <dbReference type="ARBA" id="ARBA00022840"/>
    </source>
</evidence>
<evidence type="ECO:0000256" key="1">
    <source>
        <dbReference type="ARBA" id="ARBA00004123"/>
    </source>
</evidence>
<keyword evidence="3 12" id="KW-0547">Nucleotide-binding</keyword>
<dbReference type="Proteomes" id="UP001162162">
    <property type="component" value="Unassembled WGS sequence"/>
</dbReference>
<comment type="catalytic activity">
    <reaction evidence="10 12">
        <text>Couples ATP hydrolysis with the unwinding of duplex DNA by translocating in the 3'-5' direction.</text>
        <dbReference type="EC" id="5.6.2.4"/>
    </reaction>
</comment>
<dbReference type="InterPro" id="IPR011545">
    <property type="entry name" value="DEAD/DEAH_box_helicase_dom"/>
</dbReference>
<name>A0AAV8YEQ1_9CUCU</name>
<dbReference type="GO" id="GO:0005737">
    <property type="term" value="C:cytoplasm"/>
    <property type="evidence" value="ECO:0007669"/>
    <property type="project" value="TreeGrafter"/>
</dbReference>
<accession>A0AAV8YEQ1</accession>
<dbReference type="Pfam" id="PF16124">
    <property type="entry name" value="RecQ_Zn_bind"/>
    <property type="match status" value="1"/>
</dbReference>
<dbReference type="GO" id="GO:0006260">
    <property type="term" value="P:DNA replication"/>
    <property type="evidence" value="ECO:0007669"/>
    <property type="project" value="InterPro"/>
</dbReference>
<feature type="region of interest" description="Disordered" evidence="13">
    <location>
        <begin position="1"/>
        <end position="46"/>
    </location>
</feature>
<keyword evidence="8" id="KW-0413">Isomerase</keyword>
<keyword evidence="5 12" id="KW-0347">Helicase</keyword>
<proteinExistence type="inferred from homology"/>
<dbReference type="Pfam" id="PF00270">
    <property type="entry name" value="DEAD"/>
    <property type="match status" value="1"/>
</dbReference>
<evidence type="ECO:0000256" key="4">
    <source>
        <dbReference type="ARBA" id="ARBA00022801"/>
    </source>
</evidence>
<dbReference type="Pfam" id="PF00271">
    <property type="entry name" value="Helicase_C"/>
    <property type="match status" value="1"/>
</dbReference>
<dbReference type="GO" id="GO:0043138">
    <property type="term" value="F:3'-5' DNA helicase activity"/>
    <property type="evidence" value="ECO:0007669"/>
    <property type="project" value="UniProtKB-EC"/>
</dbReference>
<protein>
    <recommendedName>
        <fullName evidence="12">ATP-dependent DNA helicase</fullName>
        <ecNumber evidence="12">5.6.2.4</ecNumber>
    </recommendedName>
</protein>
<evidence type="ECO:0000313" key="17">
    <source>
        <dbReference type="Proteomes" id="UP001162162"/>
    </source>
</evidence>
<comment type="similarity">
    <text evidence="2 12">Belongs to the helicase family. RecQ subfamily.</text>
</comment>
<evidence type="ECO:0000256" key="10">
    <source>
        <dbReference type="ARBA" id="ARBA00034617"/>
    </source>
</evidence>
<dbReference type="InterPro" id="IPR044876">
    <property type="entry name" value="HRDC_dom_sf"/>
</dbReference>
<evidence type="ECO:0000256" key="8">
    <source>
        <dbReference type="ARBA" id="ARBA00023235"/>
    </source>
</evidence>
<dbReference type="SUPFAM" id="SSF52540">
    <property type="entry name" value="P-loop containing nucleoside triphosphate hydrolases"/>
    <property type="match status" value="2"/>
</dbReference>
<evidence type="ECO:0000259" key="15">
    <source>
        <dbReference type="PROSITE" id="PS51194"/>
    </source>
</evidence>
<dbReference type="NCBIfam" id="TIGR00614">
    <property type="entry name" value="recQ_fam"/>
    <property type="match status" value="1"/>
</dbReference>
<dbReference type="PANTHER" id="PTHR13710">
    <property type="entry name" value="DNA HELICASE RECQ FAMILY MEMBER"/>
    <property type="match status" value="1"/>
</dbReference>
<dbReference type="FunFam" id="3.40.50.300:FF:000340">
    <property type="entry name" value="Bloom syndrome, RecQ helicase"/>
    <property type="match status" value="1"/>
</dbReference>
<evidence type="ECO:0000259" key="14">
    <source>
        <dbReference type="PROSITE" id="PS50967"/>
    </source>
</evidence>
<dbReference type="PROSITE" id="PS51194">
    <property type="entry name" value="HELICASE_CTER"/>
    <property type="match status" value="1"/>
</dbReference>
<feature type="domain" description="HRDC" evidence="14">
    <location>
        <begin position="504"/>
        <end position="584"/>
    </location>
</feature>
<dbReference type="GO" id="GO:0007131">
    <property type="term" value="P:reciprocal meiotic recombination"/>
    <property type="evidence" value="ECO:0007669"/>
    <property type="project" value="UniProtKB-ARBA"/>
</dbReference>
<evidence type="ECO:0000256" key="5">
    <source>
        <dbReference type="ARBA" id="ARBA00022806"/>
    </source>
</evidence>
<dbReference type="GO" id="GO:0005634">
    <property type="term" value="C:nucleus"/>
    <property type="evidence" value="ECO:0007669"/>
    <property type="project" value="UniProtKB-SubCell"/>
</dbReference>
<dbReference type="GO" id="GO:0000724">
    <property type="term" value="P:double-strand break repair via homologous recombination"/>
    <property type="evidence" value="ECO:0007669"/>
    <property type="project" value="TreeGrafter"/>
</dbReference>
<dbReference type="GO" id="GO:0005524">
    <property type="term" value="F:ATP binding"/>
    <property type="evidence" value="ECO:0007669"/>
    <property type="project" value="UniProtKB-KW"/>
</dbReference>
<keyword evidence="6 12" id="KW-0067">ATP-binding</keyword>
<feature type="compositionally biased region" description="Polar residues" evidence="13">
    <location>
        <begin position="1"/>
        <end position="23"/>
    </location>
</feature>
<comment type="catalytic activity">
    <reaction evidence="11 12">
        <text>ATP + H2O = ADP + phosphate + H(+)</text>
        <dbReference type="Rhea" id="RHEA:13065"/>
        <dbReference type="ChEBI" id="CHEBI:15377"/>
        <dbReference type="ChEBI" id="CHEBI:15378"/>
        <dbReference type="ChEBI" id="CHEBI:30616"/>
        <dbReference type="ChEBI" id="CHEBI:43474"/>
        <dbReference type="ChEBI" id="CHEBI:456216"/>
    </reaction>
</comment>
<dbReference type="EC" id="5.6.2.4" evidence="12"/>
<evidence type="ECO:0000256" key="9">
    <source>
        <dbReference type="ARBA" id="ARBA00023242"/>
    </source>
</evidence>
<evidence type="ECO:0000256" key="11">
    <source>
        <dbReference type="ARBA" id="ARBA00049360"/>
    </source>
</evidence>
<dbReference type="InterPro" id="IPR027417">
    <property type="entry name" value="P-loop_NTPase"/>
</dbReference>
<evidence type="ECO:0000256" key="2">
    <source>
        <dbReference type="ARBA" id="ARBA00005446"/>
    </source>
</evidence>
<dbReference type="PROSITE" id="PS50967">
    <property type="entry name" value="HRDC"/>
    <property type="match status" value="1"/>
</dbReference>
<dbReference type="CDD" id="cd18794">
    <property type="entry name" value="SF2_C_RecQ"/>
    <property type="match status" value="1"/>
</dbReference>
<dbReference type="InterPro" id="IPR002121">
    <property type="entry name" value="HRDC_dom"/>
</dbReference>
<evidence type="ECO:0000313" key="16">
    <source>
        <dbReference type="EMBL" id="KAJ8949920.1"/>
    </source>
</evidence>